<dbReference type="EMBL" id="NULI01000033">
    <property type="protein sequence ID" value="PGS81623.1"/>
    <property type="molecule type" value="Genomic_DNA"/>
</dbReference>
<protein>
    <submittedName>
        <fullName evidence="1">Uncharacterized protein</fullName>
    </submittedName>
</protein>
<organism evidence="1 2">
    <name type="scientific">Bacillus cereus</name>
    <dbReference type="NCBI Taxonomy" id="1396"/>
    <lineage>
        <taxon>Bacteria</taxon>
        <taxon>Bacillati</taxon>
        <taxon>Bacillota</taxon>
        <taxon>Bacilli</taxon>
        <taxon>Bacillales</taxon>
        <taxon>Bacillaceae</taxon>
        <taxon>Bacillus</taxon>
        <taxon>Bacillus cereus group</taxon>
    </lineage>
</organism>
<proteinExistence type="predicted"/>
<dbReference type="AlphaFoldDB" id="A0A9X7GX78"/>
<accession>A0A9X7GX78</accession>
<dbReference type="Proteomes" id="UP000224203">
    <property type="component" value="Unassembled WGS sequence"/>
</dbReference>
<evidence type="ECO:0000313" key="1">
    <source>
        <dbReference type="EMBL" id="PGS81623.1"/>
    </source>
</evidence>
<dbReference type="RefSeq" id="WP_098782349.1">
    <property type="nucleotide sequence ID" value="NZ_NULI01000033.1"/>
</dbReference>
<sequence length="204" mass="24145">MDEITTGMRDAAKKINSNFEELQNKKIEKALSIPNNADLNDYKTAGFYSAPKVEGIKNKPEQAAGSWFTLQVQNIEHYNAFQIYFDTNSMQLFVRKMNNEKDWTNWVIISDSNGAYLDTKRVNGYANWFQNTTLETWNTTQLLGKYFIPAWQWLDNRPYTEGAYMVEVSGNYNQWLQEARSFDYTKKPLYRTFDGSYWTEWREY</sequence>
<name>A0A9X7GX78_BACCE</name>
<evidence type="ECO:0000313" key="2">
    <source>
        <dbReference type="Proteomes" id="UP000224203"/>
    </source>
</evidence>
<dbReference type="CDD" id="cd19958">
    <property type="entry name" value="pyocin_knob"/>
    <property type="match status" value="1"/>
</dbReference>
<gene>
    <name evidence="1" type="ORF">COC69_05695</name>
</gene>
<comment type="caution">
    <text evidence="1">The sequence shown here is derived from an EMBL/GenBank/DDBJ whole genome shotgun (WGS) entry which is preliminary data.</text>
</comment>
<reference evidence="1 2" key="1">
    <citation type="submission" date="2017-09" db="EMBL/GenBank/DDBJ databases">
        <title>Large-scale bioinformatics analysis of Bacillus genomes uncovers conserved roles of natural products in bacterial physiology.</title>
        <authorList>
            <consortium name="Agbiome Team Llc"/>
            <person name="Bleich R.M."/>
            <person name="Grubbs K.J."/>
            <person name="Santa Maria K.C."/>
            <person name="Allen S.E."/>
            <person name="Farag S."/>
            <person name="Shank E.A."/>
            <person name="Bowers A."/>
        </authorList>
    </citation>
    <scope>NUCLEOTIDE SEQUENCE [LARGE SCALE GENOMIC DNA]</scope>
    <source>
        <strain evidence="1 2">AFS041711</strain>
    </source>
</reference>